<evidence type="ECO:0000313" key="1">
    <source>
        <dbReference type="EMBL" id="PFK46461.1"/>
    </source>
</evidence>
<evidence type="ECO:0000313" key="2">
    <source>
        <dbReference type="Proteomes" id="UP000242656"/>
    </source>
</evidence>
<reference evidence="1 2" key="1">
    <citation type="submission" date="2017-09" db="EMBL/GenBank/DDBJ databases">
        <title>Large-scale bioinformatics analysis of Bacillus genomes uncovers conserved roles of natural products in bacterial physiology.</title>
        <authorList>
            <consortium name="Agbiome Team Llc"/>
            <person name="Bleich R.M."/>
            <person name="Grubbs K.J."/>
            <person name="Santa Maria K.C."/>
            <person name="Allen S.E."/>
            <person name="Farag S."/>
            <person name="Shank E.A."/>
            <person name="Bowers A."/>
        </authorList>
    </citation>
    <scope>NUCLEOTIDE SEQUENCE [LARGE SCALE GENOMIC DNA]</scope>
    <source>
        <strain evidence="1 2">AFS083043</strain>
    </source>
</reference>
<dbReference type="Proteomes" id="UP000242656">
    <property type="component" value="Unassembled WGS sequence"/>
</dbReference>
<name>A0A2B0MPA3_BACCE</name>
<dbReference type="EMBL" id="NUWN01000017">
    <property type="protein sequence ID" value="PFK46461.1"/>
    <property type="molecule type" value="Genomic_DNA"/>
</dbReference>
<comment type="caution">
    <text evidence="1">The sequence shown here is derived from an EMBL/GenBank/DDBJ whole genome shotgun (WGS) entry which is preliminary data.</text>
</comment>
<dbReference type="RefSeq" id="WP_087931715.1">
    <property type="nucleotide sequence ID" value="NZ_NUWN01000017.1"/>
</dbReference>
<gene>
    <name evidence="1" type="ORF">COI93_04540</name>
</gene>
<proteinExistence type="predicted"/>
<dbReference type="AlphaFoldDB" id="A0A2B0MPA3"/>
<organism evidence="1 2">
    <name type="scientific">Bacillus cereus</name>
    <dbReference type="NCBI Taxonomy" id="1396"/>
    <lineage>
        <taxon>Bacteria</taxon>
        <taxon>Bacillati</taxon>
        <taxon>Bacillota</taxon>
        <taxon>Bacilli</taxon>
        <taxon>Bacillales</taxon>
        <taxon>Bacillaceae</taxon>
        <taxon>Bacillus</taxon>
        <taxon>Bacillus cereus group</taxon>
    </lineage>
</organism>
<accession>A0A2B0MPA3</accession>
<protein>
    <submittedName>
        <fullName evidence="1">Uncharacterized protein</fullName>
    </submittedName>
</protein>
<sequence>MDGIKNSIRLPATLKEYLLTSNRMESLLCEEILLDIEEIYILYKSLYEFDESDFSLNVIKSIDRCRDRTGFYFYLKKVLDRELETMSKGNVEQNNSGIVISKNLIDEQFKMVTKGYIDSINQIYHGEAKIDLKYAYKNLGKLEILHTLLEDEHLKDLLSSGYKILENYEGKLK</sequence>